<comment type="caution">
    <text evidence="1">The sequence shown here is derived from an EMBL/GenBank/DDBJ whole genome shotgun (WGS) entry which is preliminary data.</text>
</comment>
<protein>
    <submittedName>
        <fullName evidence="1">Uncharacterized protein</fullName>
    </submittedName>
</protein>
<name>A0A2P7QZG5_9SPHN</name>
<gene>
    <name evidence="1" type="ORF">C7I55_03050</name>
</gene>
<evidence type="ECO:0000313" key="1">
    <source>
        <dbReference type="EMBL" id="PSJ43358.1"/>
    </source>
</evidence>
<proteinExistence type="predicted"/>
<sequence>MIVNLQIDRLVLEGLPYGSHHAPLIRAAVERELARVIAQNALESGLRLGAVARVGTNPVRTQSAPVENTATQIAEAVFGELVR</sequence>
<keyword evidence="2" id="KW-1185">Reference proteome</keyword>
<evidence type="ECO:0000313" key="2">
    <source>
        <dbReference type="Proteomes" id="UP000241167"/>
    </source>
</evidence>
<dbReference type="RefSeq" id="WP_106511377.1">
    <property type="nucleotide sequence ID" value="NZ_PXYI01000001.1"/>
</dbReference>
<accession>A0A2P7QZG5</accession>
<dbReference type="AlphaFoldDB" id="A0A2P7QZG5"/>
<organism evidence="1 2">
    <name type="scientific">Allosphingosinicella deserti</name>
    <dbReference type="NCBI Taxonomy" id="2116704"/>
    <lineage>
        <taxon>Bacteria</taxon>
        <taxon>Pseudomonadati</taxon>
        <taxon>Pseudomonadota</taxon>
        <taxon>Alphaproteobacteria</taxon>
        <taxon>Sphingomonadales</taxon>
        <taxon>Sphingomonadaceae</taxon>
        <taxon>Allosphingosinicella</taxon>
    </lineage>
</organism>
<dbReference type="Proteomes" id="UP000241167">
    <property type="component" value="Unassembled WGS sequence"/>
</dbReference>
<dbReference type="EMBL" id="PXYI01000001">
    <property type="protein sequence ID" value="PSJ43358.1"/>
    <property type="molecule type" value="Genomic_DNA"/>
</dbReference>
<reference evidence="1 2" key="1">
    <citation type="submission" date="2018-03" db="EMBL/GenBank/DDBJ databases">
        <title>The draft genome of Sphingosinicella sp. GL-C-18.</title>
        <authorList>
            <person name="Liu L."/>
            <person name="Li L."/>
            <person name="Liang L."/>
            <person name="Zhang X."/>
            <person name="Wang T."/>
        </authorList>
    </citation>
    <scope>NUCLEOTIDE SEQUENCE [LARGE SCALE GENOMIC DNA]</scope>
    <source>
        <strain evidence="1 2">GL-C-18</strain>
    </source>
</reference>